<dbReference type="OrthoDB" id="9984778at2759"/>
<keyword evidence="9 14" id="KW-0863">Zinc-finger</keyword>
<evidence type="ECO:0000256" key="13">
    <source>
        <dbReference type="ARBA" id="ARBA00023136"/>
    </source>
</evidence>
<feature type="domain" description="RING-type" evidence="17">
    <location>
        <begin position="734"/>
        <end position="776"/>
    </location>
</feature>
<dbReference type="Gene3D" id="3.30.40.10">
    <property type="entry name" value="Zinc/RING finger domain, C3HC4 (zinc finger)"/>
    <property type="match status" value="1"/>
</dbReference>
<dbReference type="InterPro" id="IPR050731">
    <property type="entry name" value="HRD1_E3_ubiq-ligases"/>
</dbReference>
<name>A0A7J7ILS9_9RHOD</name>
<keyword evidence="6 16" id="KW-0812">Transmembrane</keyword>
<proteinExistence type="predicted"/>
<accession>A0A7J7ILS9</accession>
<dbReference type="GO" id="GO:0061630">
    <property type="term" value="F:ubiquitin protein ligase activity"/>
    <property type="evidence" value="ECO:0007669"/>
    <property type="project" value="UniProtKB-EC"/>
</dbReference>
<comment type="catalytic activity">
    <reaction evidence="1">
        <text>S-ubiquitinyl-[E2 ubiquitin-conjugating enzyme]-L-cysteine + [acceptor protein]-L-lysine = [E2 ubiquitin-conjugating enzyme]-L-cysteine + N(6)-ubiquitinyl-[acceptor protein]-L-lysine.</text>
        <dbReference type="EC" id="2.3.2.27"/>
    </reaction>
</comment>
<dbReference type="PANTHER" id="PTHR22763">
    <property type="entry name" value="RING ZINC FINGER PROTEIN"/>
    <property type="match status" value="1"/>
</dbReference>
<comment type="pathway">
    <text evidence="3">Protein modification; protein ubiquitination.</text>
</comment>
<dbReference type="PANTHER" id="PTHR22763:SF162">
    <property type="entry name" value="TRANSMEMBRANE E3 UBIQUITIN-PROTEIN LIGASE 1"/>
    <property type="match status" value="1"/>
</dbReference>
<gene>
    <name evidence="18" type="ORF">F1559_004533</name>
</gene>
<dbReference type="GO" id="GO:0012505">
    <property type="term" value="C:endomembrane system"/>
    <property type="evidence" value="ECO:0007669"/>
    <property type="project" value="UniProtKB-SubCell"/>
</dbReference>
<keyword evidence="13 16" id="KW-0472">Membrane</keyword>
<evidence type="ECO:0000256" key="10">
    <source>
        <dbReference type="ARBA" id="ARBA00022786"/>
    </source>
</evidence>
<dbReference type="EMBL" id="VWRR01000006">
    <property type="protein sequence ID" value="KAF6003690.1"/>
    <property type="molecule type" value="Genomic_DNA"/>
</dbReference>
<feature type="transmembrane region" description="Helical" evidence="16">
    <location>
        <begin position="649"/>
        <end position="669"/>
    </location>
</feature>
<dbReference type="EC" id="2.3.2.27" evidence="4"/>
<dbReference type="InterPro" id="IPR011016">
    <property type="entry name" value="Znf_RING-CH"/>
</dbReference>
<feature type="transmembrane region" description="Helical" evidence="16">
    <location>
        <begin position="681"/>
        <end position="699"/>
    </location>
</feature>
<evidence type="ECO:0000256" key="9">
    <source>
        <dbReference type="ARBA" id="ARBA00022771"/>
    </source>
</evidence>
<keyword evidence="11" id="KW-0862">Zinc</keyword>
<evidence type="ECO:0000256" key="1">
    <source>
        <dbReference type="ARBA" id="ARBA00000900"/>
    </source>
</evidence>
<keyword evidence="12 16" id="KW-1133">Transmembrane helix</keyword>
<feature type="region of interest" description="Disordered" evidence="15">
    <location>
        <begin position="367"/>
        <end position="408"/>
    </location>
</feature>
<dbReference type="InterPro" id="IPR001841">
    <property type="entry name" value="Znf_RING"/>
</dbReference>
<comment type="subcellular location">
    <subcellularLocation>
        <location evidence="2">Endomembrane system</location>
        <topology evidence="2">Multi-pass membrane protein</topology>
    </subcellularLocation>
</comment>
<evidence type="ECO:0000256" key="7">
    <source>
        <dbReference type="ARBA" id="ARBA00022723"/>
    </source>
</evidence>
<dbReference type="Pfam" id="PF13639">
    <property type="entry name" value="zf-RING_2"/>
    <property type="match status" value="1"/>
</dbReference>
<evidence type="ECO:0000313" key="19">
    <source>
        <dbReference type="Proteomes" id="UP000530660"/>
    </source>
</evidence>
<keyword evidence="10" id="KW-0833">Ubl conjugation pathway</keyword>
<feature type="transmembrane region" description="Helical" evidence="16">
    <location>
        <begin position="599"/>
        <end position="618"/>
    </location>
</feature>
<feature type="transmembrane region" description="Helical" evidence="16">
    <location>
        <begin position="491"/>
        <end position="510"/>
    </location>
</feature>
<evidence type="ECO:0000256" key="8">
    <source>
        <dbReference type="ARBA" id="ARBA00022729"/>
    </source>
</evidence>
<sequence length="782" mass="88874">MRNKLCFTKSRVPNDRFSLEEHRKMELGVPVIASRLSPDPSGHRACLAYLSNLYFRFVEVTRSTFFANFFRYVASYLLALCVACAILGEVGNAEAVFVPRGRKQDLLWPLTGLASSESRESWHSFAFANSRIHQRLIAGTSAPAWSAYNIHMSRRIPRNIYGTITGKWRVATASPPDDTVSSSALLANVTLSIDGTKKTIQTPRYKVYQLGLHESSGFALVALIQRRAPRLLGGLKRRDTETNDPSAENQAAIDVVFGDLLLRDGQYRSSYDRWLNVIGLYSFPDGTLVLFGDGRFRPRGVMSDLYEAYQKLPTVDNRQQPLSMAQFEQTVVEALQPPRSDIDEMNTTMINLTPRQALAWQPDLGSVKQQNSKFSQRPEVSRTSETDEDTDSARQDVPSIQKENDPHFDFENKPAALCPVRIALHVEKLSSERESSGHQHTNPGDFTGGILLSVGMEGELDTCDVCRGRSNFVLRLSTADTMRILSAAQKYSLVAILFCIAQIAVILKQMESTNTQASASKISMLSVGMQAIMDAYMCLMHLVFGVAVQAVFNAFATASFFYFVIFSIFEMRYLLMIWKARSWRANNAGWDSIRRELSLLYSRFYAALLLGVLAVYHMQRHLDILIFGMYSYWLPQIFRTAYLDTRRSFLLPYTLLMSVARLLPPLYFLGCPSNFMHLRPRPRFCVMLVCWTFFQIMWMETQARWGGRWFIPKRFRPPKYEYTRPYAALSQGDCVICMQSLEDTSSSIMVAPCDHAFHSECLLKWMDIKLECPTCRRALPVP</sequence>
<dbReference type="SMART" id="SM00744">
    <property type="entry name" value="RINGv"/>
    <property type="match status" value="1"/>
</dbReference>
<dbReference type="Pfam" id="PF11145">
    <property type="entry name" value="DUF2921"/>
    <property type="match status" value="1"/>
</dbReference>
<keyword evidence="8" id="KW-0732">Signal</keyword>
<evidence type="ECO:0000259" key="17">
    <source>
        <dbReference type="PROSITE" id="PS50089"/>
    </source>
</evidence>
<evidence type="ECO:0000256" key="11">
    <source>
        <dbReference type="ARBA" id="ARBA00022833"/>
    </source>
</evidence>
<evidence type="ECO:0000256" key="5">
    <source>
        <dbReference type="ARBA" id="ARBA00022679"/>
    </source>
</evidence>
<evidence type="ECO:0000256" key="4">
    <source>
        <dbReference type="ARBA" id="ARBA00012483"/>
    </source>
</evidence>
<evidence type="ECO:0000313" key="18">
    <source>
        <dbReference type="EMBL" id="KAF6003690.1"/>
    </source>
</evidence>
<dbReference type="SMART" id="SM00184">
    <property type="entry name" value="RING"/>
    <property type="match status" value="1"/>
</dbReference>
<feature type="transmembrane region" description="Helical" evidence="16">
    <location>
        <begin position="558"/>
        <end position="578"/>
    </location>
</feature>
<keyword evidence="7" id="KW-0479">Metal-binding</keyword>
<evidence type="ECO:0000256" key="2">
    <source>
        <dbReference type="ARBA" id="ARBA00004127"/>
    </source>
</evidence>
<organism evidence="18 19">
    <name type="scientific">Cyanidiococcus yangmingshanensis</name>
    <dbReference type="NCBI Taxonomy" id="2690220"/>
    <lineage>
        <taxon>Eukaryota</taxon>
        <taxon>Rhodophyta</taxon>
        <taxon>Bangiophyceae</taxon>
        <taxon>Cyanidiales</taxon>
        <taxon>Cyanidiaceae</taxon>
        <taxon>Cyanidiococcus</taxon>
    </lineage>
</organism>
<comment type="caution">
    <text evidence="18">The sequence shown here is derived from an EMBL/GenBank/DDBJ whole genome shotgun (WGS) entry which is preliminary data.</text>
</comment>
<dbReference type="GO" id="GO:0043161">
    <property type="term" value="P:proteasome-mediated ubiquitin-dependent protein catabolic process"/>
    <property type="evidence" value="ECO:0007669"/>
    <property type="project" value="TreeGrafter"/>
</dbReference>
<dbReference type="InterPro" id="IPR021319">
    <property type="entry name" value="DUF2921"/>
</dbReference>
<keyword evidence="19" id="KW-1185">Reference proteome</keyword>
<dbReference type="AlphaFoldDB" id="A0A7J7ILS9"/>
<evidence type="ECO:0000256" key="12">
    <source>
        <dbReference type="ARBA" id="ARBA00022989"/>
    </source>
</evidence>
<keyword evidence="5" id="KW-0808">Transferase</keyword>
<reference evidence="18 19" key="1">
    <citation type="journal article" date="2020" name="J. Phycol.">
        <title>Comparative genome analysis reveals Cyanidiococcus gen. nov., a new extremophilic red algal genus sister to Cyanidioschyzon (Cyanidioschyzonaceae, Rhodophyta).</title>
        <authorList>
            <person name="Liu S.-L."/>
            <person name="Chiang Y.-R."/>
            <person name="Yoon H.S."/>
            <person name="Fu H.-Y."/>
        </authorList>
    </citation>
    <scope>NUCLEOTIDE SEQUENCE [LARGE SCALE GENOMIC DNA]</scope>
    <source>
        <strain evidence="18 19">THAL066</strain>
    </source>
</reference>
<evidence type="ECO:0000256" key="3">
    <source>
        <dbReference type="ARBA" id="ARBA00004906"/>
    </source>
</evidence>
<feature type="transmembrane region" description="Helical" evidence="16">
    <location>
        <begin position="69"/>
        <end position="88"/>
    </location>
</feature>
<feature type="transmembrane region" description="Helical" evidence="16">
    <location>
        <begin position="531"/>
        <end position="552"/>
    </location>
</feature>
<dbReference type="PROSITE" id="PS50089">
    <property type="entry name" value="ZF_RING_2"/>
    <property type="match status" value="1"/>
</dbReference>
<evidence type="ECO:0000256" key="16">
    <source>
        <dbReference type="SAM" id="Phobius"/>
    </source>
</evidence>
<dbReference type="Proteomes" id="UP000530660">
    <property type="component" value="Unassembled WGS sequence"/>
</dbReference>
<evidence type="ECO:0000256" key="15">
    <source>
        <dbReference type="SAM" id="MobiDB-lite"/>
    </source>
</evidence>
<evidence type="ECO:0000256" key="14">
    <source>
        <dbReference type="PROSITE-ProRule" id="PRU00175"/>
    </source>
</evidence>
<protein>
    <recommendedName>
        <fullName evidence="4">RING-type E3 ubiquitin transferase</fullName>
        <ecNumber evidence="4">2.3.2.27</ecNumber>
    </recommendedName>
</protein>
<dbReference type="SUPFAM" id="SSF57850">
    <property type="entry name" value="RING/U-box"/>
    <property type="match status" value="1"/>
</dbReference>
<dbReference type="InterPro" id="IPR013083">
    <property type="entry name" value="Znf_RING/FYVE/PHD"/>
</dbReference>
<dbReference type="GO" id="GO:0008270">
    <property type="term" value="F:zinc ion binding"/>
    <property type="evidence" value="ECO:0007669"/>
    <property type="project" value="UniProtKB-KW"/>
</dbReference>
<evidence type="ECO:0000256" key="6">
    <source>
        <dbReference type="ARBA" id="ARBA00022692"/>
    </source>
</evidence>